<dbReference type="SMART" id="SM01294">
    <property type="entry name" value="PKS_PP_betabranch"/>
    <property type="match status" value="1"/>
</dbReference>
<dbReference type="InterPro" id="IPR009081">
    <property type="entry name" value="PP-bd_ACP"/>
</dbReference>
<evidence type="ECO:0000259" key="3">
    <source>
        <dbReference type="PROSITE" id="PS50075"/>
    </source>
</evidence>
<evidence type="ECO:0000256" key="2">
    <source>
        <dbReference type="ARBA" id="ARBA00022553"/>
    </source>
</evidence>
<dbReference type="SMART" id="SM00823">
    <property type="entry name" value="PKS_PP"/>
    <property type="match status" value="1"/>
</dbReference>
<sequence>MTENSTGLVDKEDLRETLAEILDIDSEEITDDANFVDDLGVDSLMALEITVRLEKKYGVRMQENELVEVTSLNKTCRLLTEKLGGQP</sequence>
<dbReference type="PROSITE" id="PS50075">
    <property type="entry name" value="CARRIER"/>
    <property type="match status" value="1"/>
</dbReference>
<comment type="caution">
    <text evidence="4">The sequence shown here is derived from an EMBL/GenBank/DDBJ whole genome shotgun (WGS) entry which is preliminary data.</text>
</comment>
<dbReference type="RefSeq" id="WP_203174965.1">
    <property type="nucleotide sequence ID" value="NZ_JAEVHM010000045.1"/>
</dbReference>
<dbReference type="Proteomes" id="UP000601027">
    <property type="component" value="Unassembled WGS sequence"/>
</dbReference>
<keyword evidence="1" id="KW-0596">Phosphopantetheine</keyword>
<feature type="domain" description="Carrier" evidence="3">
    <location>
        <begin position="8"/>
        <end position="83"/>
    </location>
</feature>
<dbReference type="InterPro" id="IPR020806">
    <property type="entry name" value="PKS_PP-bd"/>
</dbReference>
<dbReference type="Gene3D" id="1.10.1200.10">
    <property type="entry name" value="ACP-like"/>
    <property type="match status" value="1"/>
</dbReference>
<gene>
    <name evidence="4" type="ORF">JNW91_12235</name>
</gene>
<protein>
    <submittedName>
        <fullName evidence="4">Acyl carrier protein</fullName>
    </submittedName>
</protein>
<dbReference type="InterPro" id="IPR036736">
    <property type="entry name" value="ACP-like_sf"/>
</dbReference>
<accession>A0ABS1XTG5</accession>
<dbReference type="PROSITE" id="PS00012">
    <property type="entry name" value="PHOSPHOPANTETHEINE"/>
    <property type="match status" value="1"/>
</dbReference>
<keyword evidence="2" id="KW-0597">Phosphoprotein</keyword>
<proteinExistence type="predicted"/>
<dbReference type="EMBL" id="JAEVHM010000045">
    <property type="protein sequence ID" value="MBM0232561.1"/>
    <property type="molecule type" value="Genomic_DNA"/>
</dbReference>
<reference evidence="4 5" key="1">
    <citation type="submission" date="2021-01" db="EMBL/GenBank/DDBJ databases">
        <title>Draft genome sequence of Micromonospora sp. strain STR1_7.</title>
        <authorList>
            <person name="Karlyshev A."/>
            <person name="Jawad R."/>
        </authorList>
    </citation>
    <scope>NUCLEOTIDE SEQUENCE [LARGE SCALE GENOMIC DNA]</scope>
    <source>
        <strain evidence="4 5">STR1-7</strain>
    </source>
</reference>
<dbReference type="InterPro" id="IPR006162">
    <property type="entry name" value="Ppantetheine_attach_site"/>
</dbReference>
<dbReference type="Pfam" id="PF00550">
    <property type="entry name" value="PP-binding"/>
    <property type="match status" value="1"/>
</dbReference>
<evidence type="ECO:0000313" key="4">
    <source>
        <dbReference type="EMBL" id="MBM0232561.1"/>
    </source>
</evidence>
<dbReference type="SUPFAM" id="SSF47336">
    <property type="entry name" value="ACP-like"/>
    <property type="match status" value="1"/>
</dbReference>
<evidence type="ECO:0000313" key="5">
    <source>
        <dbReference type="Proteomes" id="UP000601027"/>
    </source>
</evidence>
<keyword evidence="5" id="KW-1185">Reference proteome</keyword>
<organism evidence="4 5">
    <name type="scientific">Micromonospora parastrephiae</name>
    <dbReference type="NCBI Taxonomy" id="2806101"/>
    <lineage>
        <taxon>Bacteria</taxon>
        <taxon>Bacillati</taxon>
        <taxon>Actinomycetota</taxon>
        <taxon>Actinomycetes</taxon>
        <taxon>Micromonosporales</taxon>
        <taxon>Micromonosporaceae</taxon>
        <taxon>Micromonospora</taxon>
    </lineage>
</organism>
<name>A0ABS1XTG5_9ACTN</name>
<evidence type="ECO:0000256" key="1">
    <source>
        <dbReference type="ARBA" id="ARBA00022450"/>
    </source>
</evidence>